<comment type="function">
    <text evidence="6">Specifically methylates the N4 position of cytidine in position 1402 (C1402) of 16S rRNA.</text>
</comment>
<evidence type="ECO:0000256" key="7">
    <source>
        <dbReference type="SAM" id="MobiDB-lite"/>
    </source>
</evidence>
<feature type="binding site" evidence="6">
    <location>
        <position position="81"/>
    </location>
    <ligand>
        <name>S-adenosyl-L-methionine</name>
        <dbReference type="ChEBI" id="CHEBI:59789"/>
    </ligand>
</feature>
<evidence type="ECO:0000256" key="1">
    <source>
        <dbReference type="ARBA" id="ARBA00010396"/>
    </source>
</evidence>
<evidence type="ECO:0000313" key="9">
    <source>
        <dbReference type="Proteomes" id="UP000189935"/>
    </source>
</evidence>
<dbReference type="GO" id="GO:0005737">
    <property type="term" value="C:cytoplasm"/>
    <property type="evidence" value="ECO:0007669"/>
    <property type="project" value="UniProtKB-SubCell"/>
</dbReference>
<keyword evidence="2 6" id="KW-0698">rRNA processing</keyword>
<evidence type="ECO:0000256" key="3">
    <source>
        <dbReference type="ARBA" id="ARBA00022603"/>
    </source>
</evidence>
<comment type="catalytic activity">
    <reaction evidence="6">
        <text>cytidine(1402) in 16S rRNA + S-adenosyl-L-methionine = N(4)-methylcytidine(1402) in 16S rRNA + S-adenosyl-L-homocysteine + H(+)</text>
        <dbReference type="Rhea" id="RHEA:42928"/>
        <dbReference type="Rhea" id="RHEA-COMP:10286"/>
        <dbReference type="Rhea" id="RHEA-COMP:10287"/>
        <dbReference type="ChEBI" id="CHEBI:15378"/>
        <dbReference type="ChEBI" id="CHEBI:57856"/>
        <dbReference type="ChEBI" id="CHEBI:59789"/>
        <dbReference type="ChEBI" id="CHEBI:74506"/>
        <dbReference type="ChEBI" id="CHEBI:82748"/>
        <dbReference type="EC" id="2.1.1.199"/>
    </reaction>
</comment>
<evidence type="ECO:0000313" key="8">
    <source>
        <dbReference type="EMBL" id="SHK03278.1"/>
    </source>
</evidence>
<dbReference type="NCBIfam" id="TIGR00006">
    <property type="entry name" value="16S rRNA (cytosine(1402)-N(4))-methyltransferase RsmH"/>
    <property type="match status" value="1"/>
</dbReference>
<dbReference type="EC" id="2.1.1.199" evidence="6"/>
<reference evidence="8 9" key="1">
    <citation type="submission" date="2016-11" db="EMBL/GenBank/DDBJ databases">
        <authorList>
            <person name="Jaros S."/>
            <person name="Januszkiewicz K."/>
            <person name="Wedrychowicz H."/>
        </authorList>
    </citation>
    <scope>NUCLEOTIDE SEQUENCE [LARGE SCALE GENOMIC DNA]</scope>
    <source>
        <strain evidence="8 9">GAS499</strain>
    </source>
</reference>
<dbReference type="SUPFAM" id="SSF53335">
    <property type="entry name" value="S-adenosyl-L-methionine-dependent methyltransferases"/>
    <property type="match status" value="1"/>
</dbReference>
<dbReference type="Pfam" id="PF01795">
    <property type="entry name" value="Methyltransf_5"/>
    <property type="match status" value="1"/>
</dbReference>
<dbReference type="PANTHER" id="PTHR11265:SF0">
    <property type="entry name" value="12S RRNA N4-METHYLCYTIDINE METHYLTRANSFERASE"/>
    <property type="match status" value="1"/>
</dbReference>
<organism evidence="8 9">
    <name type="scientific">Bradyrhizobium lablabi</name>
    <dbReference type="NCBI Taxonomy" id="722472"/>
    <lineage>
        <taxon>Bacteria</taxon>
        <taxon>Pseudomonadati</taxon>
        <taxon>Pseudomonadota</taxon>
        <taxon>Alphaproteobacteria</taxon>
        <taxon>Hyphomicrobiales</taxon>
        <taxon>Nitrobacteraceae</taxon>
        <taxon>Bradyrhizobium</taxon>
    </lineage>
</organism>
<dbReference type="InterPro" id="IPR002903">
    <property type="entry name" value="RsmH"/>
</dbReference>
<dbReference type="PANTHER" id="PTHR11265">
    <property type="entry name" value="S-ADENOSYL-METHYLTRANSFERASE MRAW"/>
    <property type="match status" value="1"/>
</dbReference>
<evidence type="ECO:0000256" key="2">
    <source>
        <dbReference type="ARBA" id="ARBA00022552"/>
    </source>
</evidence>
<feature type="binding site" evidence="6">
    <location>
        <begin position="36"/>
        <end position="38"/>
    </location>
    <ligand>
        <name>S-adenosyl-L-methionine</name>
        <dbReference type="ChEBI" id="CHEBI:59789"/>
    </ligand>
</feature>
<sequence length="331" mass="35193">MSPAPPRHVPVLGRQAIELLNPRDGGIYIDATFGAGGYSRAILDVAGTRVVGIDRDRSAILGGFDLVDRSRGKLTLVEDRFSNLAEICAAQGFAAVDGVVMDVGVSSMQLDEAERGFSFRLGGPLDMRMGNDGPTAADVIAKASETDLANIIYIFGEERHSRAVARAIVAARKEAPIATTRALADIVAKVVRSKPGEIHPATRTFQALRIFVNAELDELHLALAAAERVLKPGGRLVVVSFHSLEDRIVKNFMAERGKAGGGSRHLPEIALAPPSFAILTKRPVAPDDAEISANPRARSAKLRAAERTEAPAHAAASLPAWPTLHDVMRGG</sequence>
<dbReference type="EMBL" id="LT670844">
    <property type="protein sequence ID" value="SHK03278.1"/>
    <property type="molecule type" value="Genomic_DNA"/>
</dbReference>
<keyword evidence="6" id="KW-0963">Cytoplasm</keyword>
<dbReference type="FunFam" id="1.10.150.170:FF:000003">
    <property type="entry name" value="Ribosomal RNA small subunit methyltransferase H"/>
    <property type="match status" value="1"/>
</dbReference>
<dbReference type="GO" id="GO:0071424">
    <property type="term" value="F:rRNA (cytosine-N4-)-methyltransferase activity"/>
    <property type="evidence" value="ECO:0007669"/>
    <property type="project" value="UniProtKB-UniRule"/>
</dbReference>
<comment type="similarity">
    <text evidence="1 6">Belongs to the methyltransferase superfamily. RsmH family.</text>
</comment>
<keyword evidence="5 6" id="KW-0949">S-adenosyl-L-methionine</keyword>
<proteinExistence type="inferred from homology"/>
<dbReference type="HAMAP" id="MF_01007">
    <property type="entry name" value="16SrRNA_methyltr_H"/>
    <property type="match status" value="1"/>
</dbReference>
<dbReference type="OrthoDB" id="9806637at2"/>
<dbReference type="RefSeq" id="WP_154071252.1">
    <property type="nucleotide sequence ID" value="NZ_LT670844.1"/>
</dbReference>
<dbReference type="GO" id="GO:0070475">
    <property type="term" value="P:rRNA base methylation"/>
    <property type="evidence" value="ECO:0007669"/>
    <property type="project" value="UniProtKB-UniRule"/>
</dbReference>
<dbReference type="InterPro" id="IPR023397">
    <property type="entry name" value="SAM-dep_MeTrfase_MraW_recog"/>
</dbReference>
<dbReference type="SUPFAM" id="SSF81799">
    <property type="entry name" value="Putative methyltransferase TM0872, insert domain"/>
    <property type="match status" value="1"/>
</dbReference>
<dbReference type="Gene3D" id="1.10.150.170">
    <property type="entry name" value="Putative methyltransferase TM0872, insert domain"/>
    <property type="match status" value="1"/>
</dbReference>
<dbReference type="Gene3D" id="3.40.50.150">
    <property type="entry name" value="Vaccinia Virus protein VP39"/>
    <property type="match status" value="1"/>
</dbReference>
<evidence type="ECO:0000256" key="6">
    <source>
        <dbReference type="HAMAP-Rule" id="MF_01007"/>
    </source>
</evidence>
<comment type="subcellular location">
    <subcellularLocation>
        <location evidence="6">Cytoplasm</location>
    </subcellularLocation>
</comment>
<dbReference type="PIRSF" id="PIRSF004486">
    <property type="entry name" value="MraW"/>
    <property type="match status" value="1"/>
</dbReference>
<dbReference type="InterPro" id="IPR029063">
    <property type="entry name" value="SAM-dependent_MTases_sf"/>
</dbReference>
<accession>A0A1M6P5R5</accession>
<gene>
    <name evidence="6" type="primary">rsmH</name>
    <name evidence="8" type="ORF">SAMN05444159_2232</name>
</gene>
<keyword evidence="4 6" id="KW-0808">Transferase</keyword>
<name>A0A1M6P5R5_9BRAD</name>
<dbReference type="AlphaFoldDB" id="A0A1M6P5R5"/>
<feature type="binding site" evidence="6">
    <location>
        <position position="102"/>
    </location>
    <ligand>
        <name>S-adenosyl-L-methionine</name>
        <dbReference type="ChEBI" id="CHEBI:59789"/>
    </ligand>
</feature>
<protein>
    <recommendedName>
        <fullName evidence="6">Ribosomal RNA small subunit methyltransferase H</fullName>
        <ecNumber evidence="6">2.1.1.199</ecNumber>
    </recommendedName>
    <alternativeName>
        <fullName evidence="6">16S rRNA m(4)C1402 methyltransferase</fullName>
    </alternativeName>
    <alternativeName>
        <fullName evidence="6">rRNA (cytosine-N(4)-)-methyltransferase RsmH</fullName>
    </alternativeName>
</protein>
<keyword evidence="3 6" id="KW-0489">Methyltransferase</keyword>
<evidence type="ECO:0000256" key="5">
    <source>
        <dbReference type="ARBA" id="ARBA00022691"/>
    </source>
</evidence>
<feature type="binding site" evidence="6">
    <location>
        <position position="109"/>
    </location>
    <ligand>
        <name>S-adenosyl-L-methionine</name>
        <dbReference type="ChEBI" id="CHEBI:59789"/>
    </ligand>
</feature>
<feature type="binding site" evidence="6">
    <location>
        <position position="54"/>
    </location>
    <ligand>
        <name>S-adenosyl-L-methionine</name>
        <dbReference type="ChEBI" id="CHEBI:59789"/>
    </ligand>
</feature>
<dbReference type="Proteomes" id="UP000189935">
    <property type="component" value="Chromosome I"/>
</dbReference>
<evidence type="ECO:0000256" key="4">
    <source>
        <dbReference type="ARBA" id="ARBA00022679"/>
    </source>
</evidence>
<feature type="region of interest" description="Disordered" evidence="7">
    <location>
        <begin position="292"/>
        <end position="316"/>
    </location>
</feature>